<dbReference type="HOGENOM" id="CLU_025145_3_1_1"/>
<dbReference type="RefSeq" id="XP_014565018.1">
    <property type="nucleotide sequence ID" value="XM_014709532.1"/>
</dbReference>
<dbReference type="OrthoDB" id="552049at2759"/>
<dbReference type="PANTHER" id="PTHR45006">
    <property type="entry name" value="DNAJ-LIKE PROTEIN 1"/>
    <property type="match status" value="1"/>
</dbReference>
<feature type="region of interest" description="Disordered" evidence="1">
    <location>
        <begin position="1"/>
        <end position="20"/>
    </location>
</feature>
<dbReference type="PRINTS" id="PR00625">
    <property type="entry name" value="JDOMAIN"/>
</dbReference>
<dbReference type="InterPro" id="IPR026894">
    <property type="entry name" value="DnaJ_X"/>
</dbReference>
<dbReference type="SMART" id="SM00271">
    <property type="entry name" value="DnaJ"/>
    <property type="match status" value="1"/>
</dbReference>
<dbReference type="SUPFAM" id="SSF46565">
    <property type="entry name" value="Chaperone J-domain"/>
    <property type="match status" value="1"/>
</dbReference>
<dbReference type="EMBL" id="BABT02000047">
    <property type="protein sequence ID" value="GAA94860.1"/>
    <property type="molecule type" value="Genomic_DNA"/>
</dbReference>
<feature type="compositionally biased region" description="Basic and acidic residues" evidence="1">
    <location>
        <begin position="222"/>
        <end position="262"/>
    </location>
</feature>
<dbReference type="Pfam" id="PF00226">
    <property type="entry name" value="DnaJ"/>
    <property type="match status" value="1"/>
</dbReference>
<dbReference type="AlphaFoldDB" id="G7DW54"/>
<dbReference type="InterPro" id="IPR036869">
    <property type="entry name" value="J_dom_sf"/>
</dbReference>
<gene>
    <name evidence="3" type="primary">Mo01514</name>
    <name evidence="3" type="ORF">E5Q_01514</name>
</gene>
<dbReference type="PROSITE" id="PS00636">
    <property type="entry name" value="DNAJ_1"/>
    <property type="match status" value="1"/>
</dbReference>
<reference evidence="3 4" key="2">
    <citation type="journal article" date="2012" name="Open Biol.">
        <title>Characteristics of nucleosomes and linker DNA regions on the genome of the basidiomycete Mixia osmundae revealed by mono- and dinucleosome mapping.</title>
        <authorList>
            <person name="Nishida H."/>
            <person name="Kondo S."/>
            <person name="Matsumoto T."/>
            <person name="Suzuki Y."/>
            <person name="Yoshikawa H."/>
            <person name="Taylor T.D."/>
            <person name="Sugiyama J."/>
        </authorList>
    </citation>
    <scope>NUCLEOTIDE SEQUENCE [LARGE SCALE GENOMIC DNA]</scope>
    <source>
        <strain evidence="4">CBS 9802 / IAM 14324 / JCM 22182 / KY 12970</strain>
    </source>
</reference>
<dbReference type="Gene3D" id="1.10.287.110">
    <property type="entry name" value="DnaJ domain"/>
    <property type="match status" value="1"/>
</dbReference>
<accession>G7DW54</accession>
<dbReference type="STRING" id="764103.G7DW54"/>
<dbReference type="FunCoup" id="G7DW54">
    <property type="interactions" value="268"/>
</dbReference>
<organism evidence="3 4">
    <name type="scientific">Mixia osmundae (strain CBS 9802 / IAM 14324 / JCM 22182 / KY 12970)</name>
    <dbReference type="NCBI Taxonomy" id="764103"/>
    <lineage>
        <taxon>Eukaryota</taxon>
        <taxon>Fungi</taxon>
        <taxon>Dikarya</taxon>
        <taxon>Basidiomycota</taxon>
        <taxon>Pucciniomycotina</taxon>
        <taxon>Mixiomycetes</taxon>
        <taxon>Mixiales</taxon>
        <taxon>Mixiaceae</taxon>
        <taxon>Mixia</taxon>
    </lineage>
</organism>
<feature type="compositionally biased region" description="Low complexity" evidence="1">
    <location>
        <begin position="165"/>
        <end position="204"/>
    </location>
</feature>
<feature type="region of interest" description="Disordered" evidence="1">
    <location>
        <begin position="146"/>
        <end position="263"/>
    </location>
</feature>
<evidence type="ECO:0000256" key="1">
    <source>
        <dbReference type="SAM" id="MobiDB-lite"/>
    </source>
</evidence>
<feature type="compositionally biased region" description="Polar residues" evidence="1">
    <location>
        <begin position="205"/>
        <end position="216"/>
    </location>
</feature>
<dbReference type="Pfam" id="PF14308">
    <property type="entry name" value="DnaJ-X"/>
    <property type="match status" value="1"/>
</dbReference>
<dbReference type="GO" id="GO:0005829">
    <property type="term" value="C:cytosol"/>
    <property type="evidence" value="ECO:0007669"/>
    <property type="project" value="TreeGrafter"/>
</dbReference>
<feature type="compositionally biased region" description="Basic and acidic residues" evidence="1">
    <location>
        <begin position="7"/>
        <end position="20"/>
    </location>
</feature>
<feature type="domain" description="J" evidence="2">
    <location>
        <begin position="27"/>
        <end position="92"/>
    </location>
</feature>
<evidence type="ECO:0000313" key="4">
    <source>
        <dbReference type="Proteomes" id="UP000009131"/>
    </source>
</evidence>
<sequence length="492" mass="53428">MAATEQSDTKVGPRDVGPDGEKIVDMEFYDRLGVPGNATDLDLKKAYRKLAIKWHPDKNAGNAEAEVKFKEIGEAYQVLSDSNLRAAYNKNGKKGSGLSQDEVVDPTAMFSQMFGGESFKDWIGDISLVKDMTKAGDILMTDEEKEQMNAELKKSNGAAPASVGATPVSSGATPASPTAGASTTASPANAAAPTATAGTTLTSPDSSMTTAVTDGTASPAKDSPKLTPEQKREAAVAKAEKEKDQRKKMAAFHEQRQKEQTERIQTLTSKLKDRVRPYVDASSHPSETTDPETEAWLKRIRQEADDMKMESFGIELCQLIGSVYVQKASTFLKIHKKPSSNLLGIPGWWSRVQEKGRTIKEGFNLITSSIEVQNALEDMAKRTEAGELPEEEQAQLEQDMTGKILLVSWRGTRFECLNVLRQVVDGVLAREQGVSEATRTSRAKAILLIGSALKAVQPDETDADRRELERLVAQAAQSKKPAKAKAKTKPDA</sequence>
<proteinExistence type="predicted"/>
<evidence type="ECO:0000259" key="2">
    <source>
        <dbReference type="PROSITE" id="PS50076"/>
    </source>
</evidence>
<reference evidence="3 4" key="1">
    <citation type="journal article" date="2011" name="J. Gen. Appl. Microbiol.">
        <title>Draft genome sequencing of the enigmatic basidiomycete Mixia osmundae.</title>
        <authorList>
            <person name="Nishida H."/>
            <person name="Nagatsuka Y."/>
            <person name="Sugiyama J."/>
        </authorList>
    </citation>
    <scope>NUCLEOTIDE SEQUENCE [LARGE SCALE GENOMIC DNA]</scope>
    <source>
        <strain evidence="4">CBS 9802 / IAM 14324 / JCM 22182 / KY 12970</strain>
    </source>
</reference>
<dbReference type="eggNOG" id="KOG0691">
    <property type="taxonomic scope" value="Eukaryota"/>
</dbReference>
<evidence type="ECO:0000313" key="3">
    <source>
        <dbReference type="EMBL" id="GAA94860.1"/>
    </source>
</evidence>
<dbReference type="CDD" id="cd06257">
    <property type="entry name" value="DnaJ"/>
    <property type="match status" value="1"/>
</dbReference>
<dbReference type="Proteomes" id="UP000009131">
    <property type="component" value="Unassembled WGS sequence"/>
</dbReference>
<dbReference type="PANTHER" id="PTHR45006:SF1">
    <property type="entry name" value="DNAJ-LIKE PROTEIN 1"/>
    <property type="match status" value="1"/>
</dbReference>
<comment type="caution">
    <text evidence="3">The sequence shown here is derived from an EMBL/GenBank/DDBJ whole genome shotgun (WGS) entry which is preliminary data.</text>
</comment>
<protein>
    <recommendedName>
        <fullName evidence="2">J domain-containing protein</fullName>
    </recommendedName>
</protein>
<dbReference type="OMA" id="RPALMDK"/>
<dbReference type="GO" id="GO:0016558">
    <property type="term" value="P:protein import into peroxisome matrix"/>
    <property type="evidence" value="ECO:0007669"/>
    <property type="project" value="TreeGrafter"/>
</dbReference>
<name>G7DW54_MIXOS</name>
<dbReference type="InterPro" id="IPR001623">
    <property type="entry name" value="DnaJ_domain"/>
</dbReference>
<keyword evidence="4" id="KW-1185">Reference proteome</keyword>
<dbReference type="PROSITE" id="PS50076">
    <property type="entry name" value="DNAJ_2"/>
    <property type="match status" value="1"/>
</dbReference>
<dbReference type="InterPro" id="IPR052814">
    <property type="entry name" value="Peroxisomal_DnaJ"/>
</dbReference>
<dbReference type="InterPro" id="IPR018253">
    <property type="entry name" value="DnaJ_domain_CS"/>
</dbReference>
<dbReference type="InParanoid" id="G7DW54"/>